<dbReference type="EMBL" id="DACWOD010000001">
    <property type="protein sequence ID" value="HAU2395037.1"/>
    <property type="molecule type" value="Genomic_DNA"/>
</dbReference>
<name>A0AAN5T987_LEGPN</name>
<comment type="caution">
    <text evidence="1">The sequence shown here is derived from an EMBL/GenBank/DDBJ whole genome shotgun (WGS) entry which is preliminary data.</text>
</comment>
<sequence>MAKALKGIPENVTTLNLSWNHLNKLSTDGLVIALTGLPKSITMLDLRCNDLCELGADGLTTTLTRLPKNIAMLDLRCNDLYELGADGLGKILKNIPNNVTELDLSNNGLFILNAIDLAKALAQIPGHVKTVRLGDNGLFINRTYKQIDAFLENLGEQRHRFILSGHGESQLARALGPVAQLTQGNYPIDNSALPVLQRDVAAHILSFLETNQKPKNPIDFFRSQLKTTIERIECIQSNKRTQTEPDVSKIPSLK</sequence>
<dbReference type="Gene3D" id="3.80.10.10">
    <property type="entry name" value="Ribonuclease Inhibitor"/>
    <property type="match status" value="1"/>
</dbReference>
<evidence type="ECO:0000313" key="2">
    <source>
        <dbReference type="Proteomes" id="UP000863577"/>
    </source>
</evidence>
<reference evidence="1" key="2">
    <citation type="submission" date="2019-09" db="EMBL/GenBank/DDBJ databases">
        <authorList>
            <consortium name="NCBI Pathogen Detection Project"/>
        </authorList>
    </citation>
    <scope>NUCLEOTIDE SEQUENCE</scope>
    <source>
        <strain evidence="1">CL18-200174</strain>
    </source>
</reference>
<proteinExistence type="predicted"/>
<gene>
    <name evidence="1" type="ORF">JBK99_01650</name>
</gene>
<dbReference type="RefSeq" id="WP_062725838.1">
    <property type="nucleotide sequence ID" value="NZ_LOMB01000482.1"/>
</dbReference>
<reference evidence="1" key="1">
    <citation type="journal article" date="2018" name="Genome Biol.">
        <title>SKESA: strategic k-mer extension for scrupulous assemblies.</title>
        <authorList>
            <person name="Souvorov A."/>
            <person name="Agarwala R."/>
            <person name="Lipman D.J."/>
        </authorList>
    </citation>
    <scope>NUCLEOTIDE SEQUENCE</scope>
    <source>
        <strain evidence="1">CL18-200174</strain>
    </source>
</reference>
<dbReference type="Proteomes" id="UP000863577">
    <property type="component" value="Unassembled WGS sequence"/>
</dbReference>
<dbReference type="AlphaFoldDB" id="A0AAN5T987"/>
<protein>
    <recommendedName>
        <fullName evidence="3">Leucine-rich repeat-containing protein</fullName>
    </recommendedName>
</protein>
<dbReference type="SMART" id="SM00368">
    <property type="entry name" value="LRR_RI"/>
    <property type="match status" value="3"/>
</dbReference>
<evidence type="ECO:0000313" key="1">
    <source>
        <dbReference type="EMBL" id="HAU2395037.1"/>
    </source>
</evidence>
<dbReference type="InterPro" id="IPR032675">
    <property type="entry name" value="LRR_dom_sf"/>
</dbReference>
<dbReference type="SUPFAM" id="SSF52047">
    <property type="entry name" value="RNI-like"/>
    <property type="match status" value="1"/>
</dbReference>
<evidence type="ECO:0008006" key="3">
    <source>
        <dbReference type="Google" id="ProtNLM"/>
    </source>
</evidence>
<accession>A0AAN5T987</accession>
<organism evidence="1 2">
    <name type="scientific">Legionella pneumophila</name>
    <dbReference type="NCBI Taxonomy" id="446"/>
    <lineage>
        <taxon>Bacteria</taxon>
        <taxon>Pseudomonadati</taxon>
        <taxon>Pseudomonadota</taxon>
        <taxon>Gammaproteobacteria</taxon>
        <taxon>Legionellales</taxon>
        <taxon>Legionellaceae</taxon>
        <taxon>Legionella</taxon>
    </lineage>
</organism>